<keyword evidence="3" id="KW-1185">Reference proteome</keyword>
<sequence>MRKRDSGGQCDGDGEAKKRKQPNKNMNSYFICNFQSWKIGVKYRIEQCCDKGGQLSPCIRATLARPAKVEP</sequence>
<dbReference type="AlphaFoldDB" id="A0A182WP45"/>
<feature type="region of interest" description="Disordered" evidence="1">
    <location>
        <begin position="1"/>
        <end position="22"/>
    </location>
</feature>
<name>A0A182WP45_9DIPT</name>
<organism evidence="2 3">
    <name type="scientific">Anopheles minimus</name>
    <dbReference type="NCBI Taxonomy" id="112268"/>
    <lineage>
        <taxon>Eukaryota</taxon>
        <taxon>Metazoa</taxon>
        <taxon>Ecdysozoa</taxon>
        <taxon>Arthropoda</taxon>
        <taxon>Hexapoda</taxon>
        <taxon>Insecta</taxon>
        <taxon>Pterygota</taxon>
        <taxon>Neoptera</taxon>
        <taxon>Endopterygota</taxon>
        <taxon>Diptera</taxon>
        <taxon>Nematocera</taxon>
        <taxon>Culicoidea</taxon>
        <taxon>Culicidae</taxon>
        <taxon>Anophelinae</taxon>
        <taxon>Anopheles</taxon>
    </lineage>
</organism>
<dbReference type="EnsemblMetazoa" id="AMIN014457-RA">
    <property type="protein sequence ID" value="AMIN014457-PA"/>
    <property type="gene ID" value="AMIN014457"/>
</dbReference>
<proteinExistence type="predicted"/>
<dbReference type="VEuPathDB" id="VectorBase:AMIN014457"/>
<evidence type="ECO:0000313" key="2">
    <source>
        <dbReference type="EnsemblMetazoa" id="AMIN014457-PA"/>
    </source>
</evidence>
<protein>
    <submittedName>
        <fullName evidence="2">Uncharacterized protein</fullName>
    </submittedName>
</protein>
<evidence type="ECO:0000313" key="3">
    <source>
        <dbReference type="Proteomes" id="UP000075920"/>
    </source>
</evidence>
<dbReference type="Proteomes" id="UP000075920">
    <property type="component" value="Unassembled WGS sequence"/>
</dbReference>
<reference evidence="3" key="1">
    <citation type="submission" date="2013-03" db="EMBL/GenBank/DDBJ databases">
        <title>The Genome Sequence of Anopheles minimus MINIMUS1.</title>
        <authorList>
            <consortium name="The Broad Institute Genomics Platform"/>
            <person name="Neafsey D.E."/>
            <person name="Walton C."/>
            <person name="Walker B."/>
            <person name="Young S.K."/>
            <person name="Zeng Q."/>
            <person name="Gargeya S."/>
            <person name="Fitzgerald M."/>
            <person name="Haas B."/>
            <person name="Abouelleil A."/>
            <person name="Allen A.W."/>
            <person name="Alvarado L."/>
            <person name="Arachchi H.M."/>
            <person name="Berlin A.M."/>
            <person name="Chapman S.B."/>
            <person name="Gainer-Dewar J."/>
            <person name="Goldberg J."/>
            <person name="Griggs A."/>
            <person name="Gujja S."/>
            <person name="Hansen M."/>
            <person name="Howarth C."/>
            <person name="Imamovic A."/>
            <person name="Ireland A."/>
            <person name="Larimer J."/>
            <person name="McCowan C."/>
            <person name="Murphy C."/>
            <person name="Pearson M."/>
            <person name="Poon T.W."/>
            <person name="Priest M."/>
            <person name="Roberts A."/>
            <person name="Saif S."/>
            <person name="Shea T."/>
            <person name="Sisk P."/>
            <person name="Sykes S."/>
            <person name="Wortman J."/>
            <person name="Nusbaum C."/>
            <person name="Birren B."/>
        </authorList>
    </citation>
    <scope>NUCLEOTIDE SEQUENCE [LARGE SCALE GENOMIC DNA]</scope>
    <source>
        <strain evidence="3">MINIMUS1</strain>
    </source>
</reference>
<reference evidence="2" key="2">
    <citation type="submission" date="2020-05" db="UniProtKB">
        <authorList>
            <consortium name="EnsemblMetazoa"/>
        </authorList>
    </citation>
    <scope>IDENTIFICATION</scope>
    <source>
        <strain evidence="2">MINIMUS1</strain>
    </source>
</reference>
<evidence type="ECO:0000256" key="1">
    <source>
        <dbReference type="SAM" id="MobiDB-lite"/>
    </source>
</evidence>
<accession>A0A182WP45</accession>